<feature type="transmembrane region" description="Helical" evidence="20">
    <location>
        <begin position="247"/>
        <end position="278"/>
    </location>
</feature>
<feature type="transmembrane region" description="Helical" evidence="20">
    <location>
        <begin position="120"/>
        <end position="144"/>
    </location>
</feature>
<feature type="transmembrane region" description="Helical" evidence="20">
    <location>
        <begin position="197"/>
        <end position="220"/>
    </location>
</feature>
<dbReference type="InterPro" id="IPR017452">
    <property type="entry name" value="GPCR_Rhodpsn_7TM"/>
</dbReference>
<keyword evidence="6 20" id="KW-1133">Transmembrane helix</keyword>
<organism evidence="23 24">
    <name type="scientific">Pleurodeles waltl</name>
    <name type="common">Iberian ribbed newt</name>
    <dbReference type="NCBI Taxonomy" id="8319"/>
    <lineage>
        <taxon>Eukaryota</taxon>
        <taxon>Metazoa</taxon>
        <taxon>Chordata</taxon>
        <taxon>Craniata</taxon>
        <taxon>Vertebrata</taxon>
        <taxon>Euteleostomi</taxon>
        <taxon>Amphibia</taxon>
        <taxon>Batrachia</taxon>
        <taxon>Caudata</taxon>
        <taxon>Salamandroidea</taxon>
        <taxon>Salamandridae</taxon>
        <taxon>Pleurodelinae</taxon>
        <taxon>Pleurodeles</taxon>
    </lineage>
</organism>
<evidence type="ECO:0000256" key="14">
    <source>
        <dbReference type="ARBA" id="ARBA00053164"/>
    </source>
</evidence>
<dbReference type="PANTHER" id="PTHR24232">
    <property type="entry name" value="G-PROTEIN COUPLED RECEPTOR"/>
    <property type="match status" value="1"/>
</dbReference>
<evidence type="ECO:0000256" key="7">
    <source>
        <dbReference type="ARBA" id="ARBA00023040"/>
    </source>
</evidence>
<dbReference type="Pfam" id="PF00001">
    <property type="entry name" value="7tm_1"/>
    <property type="match status" value="1"/>
</dbReference>
<keyword evidence="5 21" id="KW-0732">Signal</keyword>
<evidence type="ECO:0000256" key="10">
    <source>
        <dbReference type="ARBA" id="ARBA00023157"/>
    </source>
</evidence>
<keyword evidence="13 19" id="KW-0807">Transducer</keyword>
<feature type="transmembrane region" description="Helical" evidence="20">
    <location>
        <begin position="156"/>
        <end position="176"/>
    </location>
</feature>
<dbReference type="GO" id="GO:0030168">
    <property type="term" value="P:platelet activation"/>
    <property type="evidence" value="ECO:0007669"/>
    <property type="project" value="UniProtKB-ARBA"/>
</dbReference>
<evidence type="ECO:0000256" key="16">
    <source>
        <dbReference type="ARBA" id="ARBA00080351"/>
    </source>
</evidence>
<dbReference type="SUPFAM" id="SSF81321">
    <property type="entry name" value="Family A G protein-coupled receptor-like"/>
    <property type="match status" value="1"/>
</dbReference>
<evidence type="ECO:0000256" key="9">
    <source>
        <dbReference type="ARBA" id="ARBA00023136"/>
    </source>
</evidence>
<keyword evidence="24" id="KW-1185">Reference proteome</keyword>
<comment type="similarity">
    <text evidence="19">Belongs to the G-protein coupled receptor 1 family.</text>
</comment>
<accession>A0AAV7L3D0</accession>
<name>A0AAV7L3D0_PLEWA</name>
<evidence type="ECO:0000256" key="3">
    <source>
        <dbReference type="ARBA" id="ARBA00022692"/>
    </source>
</evidence>
<evidence type="ECO:0000256" key="17">
    <source>
        <dbReference type="ARBA" id="ARBA00082892"/>
    </source>
</evidence>
<sequence length="394" mass="44669">MERLWAVLACQAAFLLLCLVGPCQGDQYYDDYSGDSFENDTGRPEVTICIPRSIPGQEVIRGNKTFLSISKSTRSHLNSSVIVTVVPTLYTLVFMVGLPSNGLGFWILALKVKKMPSTIFLMNLAAADLLLIVMLPFKISYYFLGNHWLFGEAMCRIVTLFFYGNMYCSVLLLMSISIDRYIAVVHPFFSRSFRSRTFATCMCVAIWLISLAFTLPLTVFQQSYDLDQSDLTMCHDVLPRSDLSGYFFYHFVCLITLGFLVPLLIILFCYASVVKVLISNGEKYSYAIKLTVLSLVITVILFTPSNIVLLIHYSERCLSRFGDLYFIYMVCLALSTVNSCIDPFIYYYVSEEFRQKVRQKILRSSKKTITTTQTSKKNLPVCSSTTTTITHSLV</sequence>
<dbReference type="InterPro" id="IPR000276">
    <property type="entry name" value="GPCR_Rhodpsn"/>
</dbReference>
<feature type="transmembrane region" description="Helical" evidence="20">
    <location>
        <begin position="290"/>
        <end position="313"/>
    </location>
</feature>
<evidence type="ECO:0000256" key="12">
    <source>
        <dbReference type="ARBA" id="ARBA00023180"/>
    </source>
</evidence>
<dbReference type="PANTHER" id="PTHR24232:SF22">
    <property type="entry name" value="PROTEINASE-ACTIVATED RECEPTOR 4"/>
    <property type="match status" value="1"/>
</dbReference>
<keyword evidence="12" id="KW-0325">Glycoprotein</keyword>
<dbReference type="EMBL" id="JANPWB010000016">
    <property type="protein sequence ID" value="KAJ1085598.1"/>
    <property type="molecule type" value="Genomic_DNA"/>
</dbReference>
<reference evidence="23" key="1">
    <citation type="journal article" date="2022" name="bioRxiv">
        <title>Sequencing and chromosome-scale assembly of the giantPleurodeles waltlgenome.</title>
        <authorList>
            <person name="Brown T."/>
            <person name="Elewa A."/>
            <person name="Iarovenko S."/>
            <person name="Subramanian E."/>
            <person name="Araus A.J."/>
            <person name="Petzold A."/>
            <person name="Susuki M."/>
            <person name="Suzuki K.-i.T."/>
            <person name="Hayashi T."/>
            <person name="Toyoda A."/>
            <person name="Oliveira C."/>
            <person name="Osipova E."/>
            <person name="Leigh N.D."/>
            <person name="Simon A."/>
            <person name="Yun M.H."/>
        </authorList>
    </citation>
    <scope>NUCLEOTIDE SEQUENCE</scope>
    <source>
        <strain evidence="23">20211129_DDA</strain>
        <tissue evidence="23">Liver</tissue>
    </source>
</reference>
<dbReference type="PROSITE" id="PS50262">
    <property type="entry name" value="G_PROTEIN_RECEP_F1_2"/>
    <property type="match status" value="1"/>
</dbReference>
<feature type="chain" id="PRO_5043821037" description="Proteinase-activated receptor 4" evidence="21">
    <location>
        <begin position="26"/>
        <end position="394"/>
    </location>
</feature>
<dbReference type="GO" id="GO:0015057">
    <property type="term" value="F:thrombin-activated receptor activity"/>
    <property type="evidence" value="ECO:0007669"/>
    <property type="project" value="InterPro"/>
</dbReference>
<feature type="disulfide bond" evidence="18">
    <location>
        <begin position="155"/>
        <end position="234"/>
    </location>
</feature>
<comment type="function">
    <text evidence="14">Receptor for activated thrombin or trypsin coupled to G proteins that stimulate phosphoinositide hydrolysis. May play a role in platelets activation.</text>
</comment>
<evidence type="ECO:0000313" key="23">
    <source>
        <dbReference type="EMBL" id="KAJ1085598.1"/>
    </source>
</evidence>
<dbReference type="GO" id="GO:0007200">
    <property type="term" value="P:phospholipase C-activating G protein-coupled receptor signaling pathway"/>
    <property type="evidence" value="ECO:0007669"/>
    <property type="project" value="TreeGrafter"/>
</dbReference>
<evidence type="ECO:0000256" key="6">
    <source>
        <dbReference type="ARBA" id="ARBA00022989"/>
    </source>
</evidence>
<evidence type="ECO:0000256" key="18">
    <source>
        <dbReference type="PIRSR" id="PIRSR603912-52"/>
    </source>
</evidence>
<evidence type="ECO:0000256" key="2">
    <source>
        <dbReference type="ARBA" id="ARBA00022475"/>
    </source>
</evidence>
<dbReference type="PRINTS" id="PR01430">
    <property type="entry name" value="PROTEASEAR4"/>
</dbReference>
<keyword evidence="4" id="KW-0356">Hemostasis</keyword>
<feature type="domain" description="G-protein coupled receptors family 1 profile" evidence="22">
    <location>
        <begin position="100"/>
        <end position="346"/>
    </location>
</feature>
<comment type="subcellular location">
    <subcellularLocation>
        <location evidence="1">Cell membrane</location>
        <topology evidence="1">Multi-pass membrane protein</topology>
    </subcellularLocation>
</comment>
<evidence type="ECO:0000256" key="13">
    <source>
        <dbReference type="ARBA" id="ARBA00023224"/>
    </source>
</evidence>
<keyword evidence="7 19" id="KW-0297">G-protein coupled receptor</keyword>
<keyword evidence="10 18" id="KW-1015">Disulfide bond</keyword>
<evidence type="ECO:0000256" key="15">
    <source>
        <dbReference type="ARBA" id="ARBA00073808"/>
    </source>
</evidence>
<dbReference type="AlphaFoldDB" id="A0AAV7L3D0"/>
<dbReference type="InterPro" id="IPR003944">
    <property type="entry name" value="Prot_act_rcpt_4"/>
</dbReference>
<keyword evidence="9 20" id="KW-0472">Membrane</keyword>
<evidence type="ECO:0000256" key="1">
    <source>
        <dbReference type="ARBA" id="ARBA00004651"/>
    </source>
</evidence>
<dbReference type="InterPro" id="IPR003912">
    <property type="entry name" value="Protea_act_rcpt"/>
</dbReference>
<keyword evidence="2" id="KW-1003">Cell membrane</keyword>
<gene>
    <name evidence="23" type="ORF">NDU88_005728</name>
</gene>
<evidence type="ECO:0000256" key="19">
    <source>
        <dbReference type="RuleBase" id="RU000688"/>
    </source>
</evidence>
<keyword evidence="8" id="KW-0094">Blood coagulation</keyword>
<dbReference type="SMART" id="SM01381">
    <property type="entry name" value="7TM_GPCR_Srsx"/>
    <property type="match status" value="1"/>
</dbReference>
<keyword evidence="3 19" id="KW-0812">Transmembrane</keyword>
<evidence type="ECO:0000256" key="20">
    <source>
        <dbReference type="SAM" id="Phobius"/>
    </source>
</evidence>
<proteinExistence type="inferred from homology"/>
<evidence type="ECO:0000256" key="5">
    <source>
        <dbReference type="ARBA" id="ARBA00022729"/>
    </source>
</evidence>
<evidence type="ECO:0000259" key="22">
    <source>
        <dbReference type="PROSITE" id="PS50262"/>
    </source>
</evidence>
<dbReference type="PRINTS" id="PR00237">
    <property type="entry name" value="GPCRRHODOPSN"/>
</dbReference>
<feature type="transmembrane region" description="Helical" evidence="20">
    <location>
        <begin position="81"/>
        <end position="108"/>
    </location>
</feature>
<dbReference type="Gene3D" id="1.20.1070.10">
    <property type="entry name" value="Rhodopsin 7-helix transmembrane proteins"/>
    <property type="match status" value="1"/>
</dbReference>
<evidence type="ECO:0000256" key="8">
    <source>
        <dbReference type="ARBA" id="ARBA00023084"/>
    </source>
</evidence>
<dbReference type="PROSITE" id="PS00237">
    <property type="entry name" value="G_PROTEIN_RECEP_F1_1"/>
    <property type="match status" value="1"/>
</dbReference>
<feature type="transmembrane region" description="Helical" evidence="20">
    <location>
        <begin position="325"/>
        <end position="349"/>
    </location>
</feature>
<protein>
    <recommendedName>
        <fullName evidence="15">Proteinase-activated receptor 4</fullName>
    </recommendedName>
    <alternativeName>
        <fullName evidence="17">Coagulation factor II receptor-like 3</fullName>
    </alternativeName>
    <alternativeName>
        <fullName evidence="16">Thrombin receptor-like 3</fullName>
    </alternativeName>
</protein>
<dbReference type="GO" id="GO:0005886">
    <property type="term" value="C:plasma membrane"/>
    <property type="evidence" value="ECO:0007669"/>
    <property type="project" value="UniProtKB-SubCell"/>
</dbReference>
<evidence type="ECO:0000256" key="21">
    <source>
        <dbReference type="SAM" id="SignalP"/>
    </source>
</evidence>
<dbReference type="CDD" id="cd15372">
    <property type="entry name" value="7tmA_PAR4"/>
    <property type="match status" value="1"/>
</dbReference>
<evidence type="ECO:0000256" key="4">
    <source>
        <dbReference type="ARBA" id="ARBA00022696"/>
    </source>
</evidence>
<feature type="signal peptide" evidence="21">
    <location>
        <begin position="1"/>
        <end position="25"/>
    </location>
</feature>
<dbReference type="GO" id="GO:0035025">
    <property type="term" value="P:positive regulation of Rho protein signal transduction"/>
    <property type="evidence" value="ECO:0007669"/>
    <property type="project" value="TreeGrafter"/>
</dbReference>
<keyword evidence="11 19" id="KW-0675">Receptor</keyword>
<dbReference type="Proteomes" id="UP001066276">
    <property type="component" value="Chromosome 12"/>
</dbReference>
<evidence type="ECO:0000313" key="24">
    <source>
        <dbReference type="Proteomes" id="UP001066276"/>
    </source>
</evidence>
<dbReference type="FunFam" id="1.20.1070.10:FF:000230">
    <property type="entry name" value="F2R-like thrombin or trypsin receptor 3"/>
    <property type="match status" value="1"/>
</dbReference>
<dbReference type="PRINTS" id="PR01428">
    <property type="entry name" value="PROTEASEAR"/>
</dbReference>
<comment type="caution">
    <text evidence="23">The sequence shown here is derived from an EMBL/GenBank/DDBJ whole genome shotgun (WGS) entry which is preliminary data.</text>
</comment>
<evidence type="ECO:0000256" key="11">
    <source>
        <dbReference type="ARBA" id="ARBA00023170"/>
    </source>
</evidence>